<dbReference type="EMBL" id="FNBE01000010">
    <property type="protein sequence ID" value="SDG29039.1"/>
    <property type="molecule type" value="Genomic_DNA"/>
</dbReference>
<keyword evidence="1" id="KW-0560">Oxidoreductase</keyword>
<dbReference type="InterPro" id="IPR050463">
    <property type="entry name" value="Gfo/Idh/MocA_oxidrdct_glycsds"/>
</dbReference>
<dbReference type="Pfam" id="PF01408">
    <property type="entry name" value="GFO_IDH_MocA"/>
    <property type="match status" value="1"/>
</dbReference>
<sequence length="300" mass="31041">MRIGLIGAGPWARTVHAPALAAHPDVDFAGVWTRRPEPGAELAAEHGTAFEPDLAALLAGVDAVAFAVPPAVQGSLAVKAAEAGRHLILDKPLADSVPAAERAAAAIAAAGVVSTTMFTLRFHPPVREFLAGFTGPADVSTSGSARWLSGALLGGPYAGSAWRAERGALLDIGPHLVDLLDAALGEVVGVDFAHRGEPDLWRFGLRHAGGATSTYVLSLAMPVDPTEMEVTAYGSAGRHRVTDRPADAAVAYGVLLDEFLVDVSAGRTDGPQSAARSLHLQKVLAQVEALVEESAEEPRP</sequence>
<proteinExistence type="predicted"/>
<name>A0A1G7T300_PSEOR</name>
<dbReference type="SUPFAM" id="SSF51735">
    <property type="entry name" value="NAD(P)-binding Rossmann-fold domains"/>
    <property type="match status" value="1"/>
</dbReference>
<dbReference type="OrthoDB" id="3815872at2"/>
<evidence type="ECO:0000313" key="4">
    <source>
        <dbReference type="Proteomes" id="UP000198967"/>
    </source>
</evidence>
<dbReference type="PANTHER" id="PTHR43818">
    <property type="entry name" value="BCDNA.GH03377"/>
    <property type="match status" value="1"/>
</dbReference>
<dbReference type="Gene3D" id="3.40.50.720">
    <property type="entry name" value="NAD(P)-binding Rossmann-like Domain"/>
    <property type="match status" value="1"/>
</dbReference>
<dbReference type="STRING" id="366584.SAMN05216377_110167"/>
<dbReference type="Proteomes" id="UP000198967">
    <property type="component" value="Unassembled WGS sequence"/>
</dbReference>
<dbReference type="AlphaFoldDB" id="A0A1G7T300"/>
<dbReference type="Gene3D" id="3.30.360.10">
    <property type="entry name" value="Dihydrodipicolinate Reductase, domain 2"/>
    <property type="match status" value="1"/>
</dbReference>
<evidence type="ECO:0000256" key="1">
    <source>
        <dbReference type="ARBA" id="ARBA00023002"/>
    </source>
</evidence>
<reference evidence="3 4" key="1">
    <citation type="submission" date="2016-10" db="EMBL/GenBank/DDBJ databases">
        <authorList>
            <person name="de Groot N.N."/>
        </authorList>
    </citation>
    <scope>NUCLEOTIDE SEQUENCE [LARGE SCALE GENOMIC DNA]</scope>
    <source>
        <strain evidence="3 4">CGMCC 4.3143</strain>
    </source>
</reference>
<dbReference type="GO" id="GO:0000166">
    <property type="term" value="F:nucleotide binding"/>
    <property type="evidence" value="ECO:0007669"/>
    <property type="project" value="InterPro"/>
</dbReference>
<dbReference type="GO" id="GO:0016491">
    <property type="term" value="F:oxidoreductase activity"/>
    <property type="evidence" value="ECO:0007669"/>
    <property type="project" value="UniProtKB-KW"/>
</dbReference>
<dbReference type="InterPro" id="IPR036291">
    <property type="entry name" value="NAD(P)-bd_dom_sf"/>
</dbReference>
<feature type="domain" description="Gfo/Idh/MocA-like oxidoreductase N-terminal" evidence="2">
    <location>
        <begin position="1"/>
        <end position="114"/>
    </location>
</feature>
<dbReference type="PANTHER" id="PTHR43818:SF11">
    <property type="entry name" value="BCDNA.GH03377"/>
    <property type="match status" value="1"/>
</dbReference>
<organism evidence="3 4">
    <name type="scientific">Pseudonocardia oroxyli</name>
    <dbReference type="NCBI Taxonomy" id="366584"/>
    <lineage>
        <taxon>Bacteria</taxon>
        <taxon>Bacillati</taxon>
        <taxon>Actinomycetota</taxon>
        <taxon>Actinomycetes</taxon>
        <taxon>Pseudonocardiales</taxon>
        <taxon>Pseudonocardiaceae</taxon>
        <taxon>Pseudonocardia</taxon>
    </lineage>
</organism>
<dbReference type="RefSeq" id="WP_093085520.1">
    <property type="nucleotide sequence ID" value="NZ_FNBE01000010.1"/>
</dbReference>
<protein>
    <submittedName>
        <fullName evidence="3">Predicted dehydrogenase</fullName>
    </submittedName>
</protein>
<accession>A0A1G7T300</accession>
<evidence type="ECO:0000259" key="2">
    <source>
        <dbReference type="Pfam" id="PF01408"/>
    </source>
</evidence>
<gene>
    <name evidence="3" type="ORF">SAMN05216377_110167</name>
</gene>
<evidence type="ECO:0000313" key="3">
    <source>
        <dbReference type="EMBL" id="SDG29039.1"/>
    </source>
</evidence>
<keyword evidence="4" id="KW-1185">Reference proteome</keyword>
<dbReference type="InterPro" id="IPR000683">
    <property type="entry name" value="Gfo/Idh/MocA-like_OxRdtase_N"/>
</dbReference>
<dbReference type="SUPFAM" id="SSF55347">
    <property type="entry name" value="Glyceraldehyde-3-phosphate dehydrogenase-like, C-terminal domain"/>
    <property type="match status" value="1"/>
</dbReference>